<dbReference type="InterPro" id="IPR050471">
    <property type="entry name" value="AB_hydrolase"/>
</dbReference>
<proteinExistence type="predicted"/>
<feature type="domain" description="AB hydrolase-1" evidence="1">
    <location>
        <begin position="22"/>
        <end position="257"/>
    </location>
</feature>
<dbReference type="PRINTS" id="PR00412">
    <property type="entry name" value="EPOXHYDRLASE"/>
</dbReference>
<dbReference type="EMBL" id="JADIKL010000004">
    <property type="protein sequence ID" value="MFK2931202.1"/>
    <property type="molecule type" value="Genomic_DNA"/>
</dbReference>
<dbReference type="Pfam" id="PF00561">
    <property type="entry name" value="Abhydrolase_1"/>
    <property type="match status" value="1"/>
</dbReference>
<dbReference type="InterPro" id="IPR000639">
    <property type="entry name" value="Epox_hydrolase-like"/>
</dbReference>
<dbReference type="Proteomes" id="UP001620397">
    <property type="component" value="Unassembled WGS sequence"/>
</dbReference>
<keyword evidence="3" id="KW-1185">Reference proteome</keyword>
<dbReference type="Gene3D" id="3.40.50.1820">
    <property type="entry name" value="alpha/beta hydrolase"/>
    <property type="match status" value="1"/>
</dbReference>
<protein>
    <submittedName>
        <fullName evidence="2">Alpha/beta hydrolase</fullName>
    </submittedName>
</protein>
<dbReference type="PRINTS" id="PR00111">
    <property type="entry name" value="ABHYDROLASE"/>
</dbReference>
<organism evidence="2 3">
    <name type="scientific">Dyella agri</name>
    <dbReference type="NCBI Taxonomy" id="1926869"/>
    <lineage>
        <taxon>Bacteria</taxon>
        <taxon>Pseudomonadati</taxon>
        <taxon>Pseudomonadota</taxon>
        <taxon>Gammaproteobacteria</taxon>
        <taxon>Lysobacterales</taxon>
        <taxon>Rhodanobacteraceae</taxon>
        <taxon>Dyella</taxon>
    </lineage>
</organism>
<reference evidence="2 3" key="1">
    <citation type="submission" date="2020-10" db="EMBL/GenBank/DDBJ databases">
        <title>Phylogeny of dyella-like bacteria.</title>
        <authorList>
            <person name="Fu J."/>
        </authorList>
    </citation>
    <scope>NUCLEOTIDE SEQUENCE [LARGE SCALE GENOMIC DNA]</scope>
    <source>
        <strain evidence="2 3">DKC-1</strain>
    </source>
</reference>
<name>A0ABW8KIT6_9GAMM</name>
<comment type="caution">
    <text evidence="2">The sequence shown here is derived from an EMBL/GenBank/DDBJ whole genome shotgun (WGS) entry which is preliminary data.</text>
</comment>
<dbReference type="SUPFAM" id="SSF53474">
    <property type="entry name" value="alpha/beta-Hydrolases"/>
    <property type="match status" value="1"/>
</dbReference>
<dbReference type="InterPro" id="IPR000073">
    <property type="entry name" value="AB_hydrolase_1"/>
</dbReference>
<gene>
    <name evidence="2" type="ORF">ISP14_10400</name>
</gene>
<dbReference type="RefSeq" id="WP_404539126.1">
    <property type="nucleotide sequence ID" value="NZ_JADIKL010000004.1"/>
</dbReference>
<keyword evidence="2" id="KW-0378">Hydrolase</keyword>
<evidence type="ECO:0000259" key="1">
    <source>
        <dbReference type="Pfam" id="PF00561"/>
    </source>
</evidence>
<dbReference type="PANTHER" id="PTHR43433">
    <property type="entry name" value="HYDROLASE, ALPHA/BETA FOLD FAMILY PROTEIN"/>
    <property type="match status" value="1"/>
</dbReference>
<evidence type="ECO:0000313" key="3">
    <source>
        <dbReference type="Proteomes" id="UP001620397"/>
    </source>
</evidence>
<accession>A0ABW8KIT6</accession>
<dbReference type="InterPro" id="IPR029058">
    <property type="entry name" value="AB_hydrolase_fold"/>
</dbReference>
<dbReference type="GO" id="GO:0016787">
    <property type="term" value="F:hydrolase activity"/>
    <property type="evidence" value="ECO:0007669"/>
    <property type="project" value="UniProtKB-KW"/>
</dbReference>
<evidence type="ECO:0000313" key="2">
    <source>
        <dbReference type="EMBL" id="MFK2931202.1"/>
    </source>
</evidence>
<dbReference type="PANTHER" id="PTHR43433:SF4">
    <property type="entry name" value="NON-HEME CHLOROPEROXIDASE-RELATED"/>
    <property type="match status" value="1"/>
</dbReference>
<sequence length="275" mass="29659">MPYVTTNDGVALYYKSWGAGRPVILIHGWPLDADSWDAQAMALATAGFRAIAYDRRGFGRSDQPWDGYGYDSLADDLAAVMAHAGVESDITLVGFSMGGGEVARYMSRHQGRGVVKAALISSVVPYMLKTDDNPKGVPQENFDEIMKGVRSDRAHFFQQTFFPQFFGAGLISRPVSDELLAMCTGIALLAGLKPTLACAESFSQTDFRNDLNAFDVPTLIIHGTADKIVPIDAAGRAAANGITSSRLIEYDDEPHGLLATASNRLTKDLLAFLAT</sequence>